<dbReference type="SMART" id="SM00409">
    <property type="entry name" value="IG"/>
    <property type="match status" value="1"/>
</dbReference>
<dbReference type="PROSITE" id="PS50835">
    <property type="entry name" value="IG_LIKE"/>
    <property type="match status" value="1"/>
</dbReference>
<feature type="domain" description="Ig-like" evidence="4">
    <location>
        <begin position="37"/>
        <end position="135"/>
    </location>
</feature>
<dbReference type="InterPro" id="IPR039257">
    <property type="entry name" value="BTLA"/>
</dbReference>
<evidence type="ECO:0000256" key="1">
    <source>
        <dbReference type="SAM" id="MobiDB-lite"/>
    </source>
</evidence>
<dbReference type="InterPro" id="IPR036179">
    <property type="entry name" value="Ig-like_dom_sf"/>
</dbReference>
<sequence length="312" mass="35298">MKTGSIMRPNSCWTLLDFCVLARLFLSLKADSKECTPGVMVRRQTVYTVHPGEELRVECPVEFCSSSPPAVYWVKNKENLDWFNITFNSHIKTEWKTLKQNYGVSYLIFQNFLKSDSGRYQCKSEGSISHTIFINTTDHYTNNETSKEKTNDSTDTEQPADSIIIYVYCAAGTASFIIIVIVVSVVSMRGCKRKPNPETKADNQYMEIPMAERPATHTSSLQASPRGSPSLMPSRRSSERKTPGHLNELMSANNEHLYAQRQQSRHRERNTAPSEDGSSVVYAALNHEAPPRTAARLQIMEEKTEYAAIRLV</sequence>
<dbReference type="InterPro" id="IPR013783">
    <property type="entry name" value="Ig-like_fold"/>
</dbReference>
<dbReference type="SMART" id="SM00408">
    <property type="entry name" value="IGc2"/>
    <property type="match status" value="1"/>
</dbReference>
<dbReference type="KEGG" id="alim:106531785"/>
<dbReference type="PANTHER" id="PTHR37996:SF1">
    <property type="entry name" value="B- AND T-LYMPHOCYTE ATTENUATOR"/>
    <property type="match status" value="1"/>
</dbReference>
<feature type="chain" id="PRO_5014127111" evidence="3">
    <location>
        <begin position="33"/>
        <end position="312"/>
    </location>
</feature>
<dbReference type="STRING" id="52670.A0A2I4CT46"/>
<keyword evidence="5" id="KW-1185">Reference proteome</keyword>
<dbReference type="CTD" id="151888"/>
<dbReference type="InterPro" id="IPR003598">
    <property type="entry name" value="Ig_sub2"/>
</dbReference>
<dbReference type="RefSeq" id="XP_013883160.1">
    <property type="nucleotide sequence ID" value="XM_014027706.1"/>
</dbReference>
<keyword evidence="2" id="KW-0472">Membrane</keyword>
<keyword evidence="3" id="KW-0732">Signal</keyword>
<evidence type="ECO:0000313" key="5">
    <source>
        <dbReference type="Proteomes" id="UP000192220"/>
    </source>
</evidence>
<dbReference type="GO" id="GO:0005886">
    <property type="term" value="C:plasma membrane"/>
    <property type="evidence" value="ECO:0007669"/>
    <property type="project" value="InterPro"/>
</dbReference>
<accession>A0A2I4CT46</accession>
<dbReference type="SUPFAM" id="SSF48726">
    <property type="entry name" value="Immunoglobulin"/>
    <property type="match status" value="1"/>
</dbReference>
<gene>
    <name evidence="6" type="primary">btla</name>
</gene>
<dbReference type="OrthoDB" id="9947981at2759"/>
<dbReference type="PANTHER" id="PTHR37996">
    <property type="entry name" value="B- AND T-LYMPHOCYTE ATTENUATOR"/>
    <property type="match status" value="1"/>
</dbReference>
<dbReference type="InterPro" id="IPR003599">
    <property type="entry name" value="Ig_sub"/>
</dbReference>
<keyword evidence="2" id="KW-1133">Transmembrane helix</keyword>
<dbReference type="Gene3D" id="2.60.40.10">
    <property type="entry name" value="Immunoglobulins"/>
    <property type="match status" value="1"/>
</dbReference>
<dbReference type="InterPro" id="IPR007110">
    <property type="entry name" value="Ig-like_dom"/>
</dbReference>
<name>A0A2I4CT46_AUSLI</name>
<evidence type="ECO:0000256" key="3">
    <source>
        <dbReference type="SAM" id="SignalP"/>
    </source>
</evidence>
<dbReference type="GeneID" id="106531785"/>
<keyword evidence="2" id="KW-0812">Transmembrane</keyword>
<protein>
    <submittedName>
        <fullName evidence="6">B- and T-lymphocyte attenuator</fullName>
    </submittedName>
</protein>
<evidence type="ECO:0000259" key="4">
    <source>
        <dbReference type="PROSITE" id="PS50835"/>
    </source>
</evidence>
<feature type="region of interest" description="Disordered" evidence="1">
    <location>
        <begin position="214"/>
        <end position="245"/>
    </location>
</feature>
<feature type="transmembrane region" description="Helical" evidence="2">
    <location>
        <begin position="163"/>
        <end position="186"/>
    </location>
</feature>
<organism evidence="5 6">
    <name type="scientific">Austrofundulus limnaeus</name>
    <name type="common">Annual killifish</name>
    <dbReference type="NCBI Taxonomy" id="52670"/>
    <lineage>
        <taxon>Eukaryota</taxon>
        <taxon>Metazoa</taxon>
        <taxon>Chordata</taxon>
        <taxon>Craniata</taxon>
        <taxon>Vertebrata</taxon>
        <taxon>Euteleostomi</taxon>
        <taxon>Actinopterygii</taxon>
        <taxon>Neopterygii</taxon>
        <taxon>Teleostei</taxon>
        <taxon>Neoteleostei</taxon>
        <taxon>Acanthomorphata</taxon>
        <taxon>Ovalentaria</taxon>
        <taxon>Atherinomorphae</taxon>
        <taxon>Cyprinodontiformes</taxon>
        <taxon>Rivulidae</taxon>
        <taxon>Austrofundulus</taxon>
    </lineage>
</organism>
<dbReference type="GO" id="GO:0038023">
    <property type="term" value="F:signaling receptor activity"/>
    <property type="evidence" value="ECO:0007669"/>
    <property type="project" value="InterPro"/>
</dbReference>
<dbReference type="InParanoid" id="A0A2I4CT46"/>
<dbReference type="AlphaFoldDB" id="A0A2I4CT46"/>
<dbReference type="Proteomes" id="UP000192220">
    <property type="component" value="Unplaced"/>
</dbReference>
<evidence type="ECO:0000256" key="2">
    <source>
        <dbReference type="SAM" id="Phobius"/>
    </source>
</evidence>
<feature type="compositionally biased region" description="Polar residues" evidence="1">
    <location>
        <begin position="216"/>
        <end position="227"/>
    </location>
</feature>
<dbReference type="GO" id="GO:0002768">
    <property type="term" value="P:immune response-regulating cell surface receptor signaling pathway"/>
    <property type="evidence" value="ECO:0007669"/>
    <property type="project" value="InterPro"/>
</dbReference>
<proteinExistence type="predicted"/>
<reference evidence="6" key="1">
    <citation type="submission" date="2025-08" db="UniProtKB">
        <authorList>
            <consortium name="RefSeq"/>
        </authorList>
    </citation>
    <scope>IDENTIFICATION</scope>
    <source>
        <strain evidence="6">Quisiro</strain>
        <tissue evidence="6">Liver</tissue>
    </source>
</reference>
<evidence type="ECO:0000313" key="6">
    <source>
        <dbReference type="RefSeq" id="XP_013883160.1"/>
    </source>
</evidence>
<feature type="signal peptide" evidence="3">
    <location>
        <begin position="1"/>
        <end position="32"/>
    </location>
</feature>